<proteinExistence type="predicted"/>
<organism evidence="2 3">
    <name type="scientific">Yoonia litorea</name>
    <dbReference type="NCBI Taxonomy" id="1123755"/>
    <lineage>
        <taxon>Bacteria</taxon>
        <taxon>Pseudomonadati</taxon>
        <taxon>Pseudomonadota</taxon>
        <taxon>Alphaproteobacteria</taxon>
        <taxon>Rhodobacterales</taxon>
        <taxon>Paracoccaceae</taxon>
        <taxon>Yoonia</taxon>
    </lineage>
</organism>
<name>A0A1I6LDY6_9RHOB</name>
<evidence type="ECO:0000259" key="1">
    <source>
        <dbReference type="Pfam" id="PF00535"/>
    </source>
</evidence>
<dbReference type="Proteomes" id="UP000198926">
    <property type="component" value="Unassembled WGS sequence"/>
</dbReference>
<dbReference type="GO" id="GO:0016740">
    <property type="term" value="F:transferase activity"/>
    <property type="evidence" value="ECO:0007669"/>
    <property type="project" value="UniProtKB-KW"/>
</dbReference>
<sequence>MKISVITAVLNGEATLPEMLDSLAVQTHTDIEHIVQDGASQDGTIAVVKQKCVFQTRIASAPDSGIYQAINRGIQRATGDVVGLLHSDDVLADRDVLSEVATALADSDYDGIYGDIEYVSRSDPSRVIRRWRAGVYNTLALRRGWMPPHPTLYLRREVFERAGLYDTSYRISGDYDAVLRFLTSGQLRLAYLPRVMVRMKMGGVSNRSLGHMLRKSREDYRAIKRHRVGGIGTLVAKNVSKIGQFRPAAGDGH</sequence>
<accession>A0A1I6LDY6</accession>
<feature type="domain" description="Glycosyltransferase 2-like" evidence="1">
    <location>
        <begin position="4"/>
        <end position="133"/>
    </location>
</feature>
<dbReference type="PANTHER" id="PTHR43685:SF2">
    <property type="entry name" value="GLYCOSYLTRANSFERASE 2-LIKE DOMAIN-CONTAINING PROTEIN"/>
    <property type="match status" value="1"/>
</dbReference>
<dbReference type="EMBL" id="FOZM01000001">
    <property type="protein sequence ID" value="SFS01653.1"/>
    <property type="molecule type" value="Genomic_DNA"/>
</dbReference>
<reference evidence="2 3" key="1">
    <citation type="submission" date="2016-10" db="EMBL/GenBank/DDBJ databases">
        <authorList>
            <person name="de Groot N.N."/>
        </authorList>
    </citation>
    <scope>NUCLEOTIDE SEQUENCE [LARGE SCALE GENOMIC DNA]</scope>
    <source>
        <strain evidence="2 3">DSM 29433</strain>
    </source>
</reference>
<protein>
    <submittedName>
        <fullName evidence="2">Glycosyltransferase</fullName>
    </submittedName>
</protein>
<dbReference type="InterPro" id="IPR050834">
    <property type="entry name" value="Glycosyltransf_2"/>
</dbReference>
<dbReference type="RefSeq" id="WP_090203415.1">
    <property type="nucleotide sequence ID" value="NZ_FOZM01000001.1"/>
</dbReference>
<dbReference type="CDD" id="cd06433">
    <property type="entry name" value="GT_2_WfgS_like"/>
    <property type="match status" value="1"/>
</dbReference>
<dbReference type="Gene3D" id="3.90.550.10">
    <property type="entry name" value="Spore Coat Polysaccharide Biosynthesis Protein SpsA, Chain A"/>
    <property type="match status" value="1"/>
</dbReference>
<evidence type="ECO:0000313" key="2">
    <source>
        <dbReference type="EMBL" id="SFS01653.1"/>
    </source>
</evidence>
<evidence type="ECO:0000313" key="3">
    <source>
        <dbReference type="Proteomes" id="UP000198926"/>
    </source>
</evidence>
<dbReference type="PANTHER" id="PTHR43685">
    <property type="entry name" value="GLYCOSYLTRANSFERASE"/>
    <property type="match status" value="1"/>
</dbReference>
<gene>
    <name evidence="2" type="ORF">SAMN05444714_0439</name>
</gene>
<dbReference type="Pfam" id="PF00535">
    <property type="entry name" value="Glycos_transf_2"/>
    <property type="match status" value="1"/>
</dbReference>
<dbReference type="InterPro" id="IPR001173">
    <property type="entry name" value="Glyco_trans_2-like"/>
</dbReference>
<dbReference type="AlphaFoldDB" id="A0A1I6LDY6"/>
<dbReference type="SUPFAM" id="SSF53448">
    <property type="entry name" value="Nucleotide-diphospho-sugar transferases"/>
    <property type="match status" value="1"/>
</dbReference>
<dbReference type="InterPro" id="IPR029044">
    <property type="entry name" value="Nucleotide-diphossugar_trans"/>
</dbReference>
<keyword evidence="3" id="KW-1185">Reference proteome</keyword>
<dbReference type="STRING" id="1123755.SAMN05444714_0439"/>
<dbReference type="OrthoDB" id="5291101at2"/>
<keyword evidence="2" id="KW-0808">Transferase</keyword>